<feature type="transmembrane region" description="Helical" evidence="6">
    <location>
        <begin position="20"/>
        <end position="39"/>
    </location>
</feature>
<feature type="transmembrane region" description="Helical" evidence="6">
    <location>
        <begin position="201"/>
        <end position="219"/>
    </location>
</feature>
<dbReference type="EMBL" id="CCYD01000322">
    <property type="protein sequence ID" value="CEG38709.1"/>
    <property type="molecule type" value="Genomic_DNA"/>
</dbReference>
<dbReference type="InterPro" id="IPR002229">
    <property type="entry name" value="RhesusRHD"/>
</dbReference>
<organism evidence="8 9">
    <name type="scientific">Plasmopara halstedii</name>
    <name type="common">Downy mildew of sunflower</name>
    <dbReference type="NCBI Taxonomy" id="4781"/>
    <lineage>
        <taxon>Eukaryota</taxon>
        <taxon>Sar</taxon>
        <taxon>Stramenopiles</taxon>
        <taxon>Oomycota</taxon>
        <taxon>Peronosporomycetes</taxon>
        <taxon>Peronosporales</taxon>
        <taxon>Peronosporaceae</taxon>
        <taxon>Plasmopara</taxon>
    </lineage>
</organism>
<dbReference type="SUPFAM" id="SSF111352">
    <property type="entry name" value="Ammonium transporter"/>
    <property type="match status" value="1"/>
</dbReference>
<evidence type="ECO:0000256" key="5">
    <source>
        <dbReference type="ARBA" id="ARBA00023136"/>
    </source>
</evidence>
<feature type="transmembrane region" description="Helical" evidence="6">
    <location>
        <begin position="109"/>
        <end position="126"/>
    </location>
</feature>
<feature type="transmembrane region" description="Helical" evidence="6">
    <location>
        <begin position="46"/>
        <end position="65"/>
    </location>
</feature>
<feature type="transmembrane region" description="Helical" evidence="6">
    <location>
        <begin position="146"/>
        <end position="163"/>
    </location>
</feature>
<keyword evidence="3 6" id="KW-0812">Transmembrane</keyword>
<dbReference type="GO" id="GO:0008519">
    <property type="term" value="F:ammonium channel activity"/>
    <property type="evidence" value="ECO:0007669"/>
    <property type="project" value="InterPro"/>
</dbReference>
<dbReference type="PRINTS" id="PR00342">
    <property type="entry name" value="RHESUSRHD"/>
</dbReference>
<dbReference type="OrthoDB" id="534912at2759"/>
<feature type="transmembrane region" description="Helical" evidence="6">
    <location>
        <begin position="283"/>
        <end position="307"/>
    </location>
</feature>
<dbReference type="GeneID" id="36403823"/>
<dbReference type="Proteomes" id="UP000054928">
    <property type="component" value="Unassembled WGS sequence"/>
</dbReference>
<reference evidence="9" key="1">
    <citation type="submission" date="2014-09" db="EMBL/GenBank/DDBJ databases">
        <authorList>
            <person name="Sharma Rahul"/>
            <person name="Thines Marco"/>
        </authorList>
    </citation>
    <scope>NUCLEOTIDE SEQUENCE [LARGE SCALE GENOMIC DNA]</scope>
</reference>
<evidence type="ECO:0000256" key="4">
    <source>
        <dbReference type="ARBA" id="ARBA00022989"/>
    </source>
</evidence>
<dbReference type="PANTHER" id="PTHR11730">
    <property type="entry name" value="AMMONIUM TRANSPORTER"/>
    <property type="match status" value="1"/>
</dbReference>
<dbReference type="GO" id="GO:0005886">
    <property type="term" value="C:plasma membrane"/>
    <property type="evidence" value="ECO:0007669"/>
    <property type="project" value="InterPro"/>
</dbReference>
<evidence type="ECO:0000313" key="9">
    <source>
        <dbReference type="Proteomes" id="UP000054928"/>
    </source>
</evidence>
<evidence type="ECO:0000256" key="1">
    <source>
        <dbReference type="ARBA" id="ARBA00004141"/>
    </source>
</evidence>
<dbReference type="GO" id="GO:0097272">
    <property type="term" value="P:ammonium homeostasis"/>
    <property type="evidence" value="ECO:0007669"/>
    <property type="project" value="TreeGrafter"/>
</dbReference>
<dbReference type="AlphaFoldDB" id="A0A0P1ACT0"/>
<feature type="transmembrane region" description="Helical" evidence="6">
    <location>
        <begin position="77"/>
        <end position="97"/>
    </location>
</feature>
<comment type="subcellular location">
    <subcellularLocation>
        <location evidence="1">Membrane</location>
        <topology evidence="1">Multi-pass membrane protein</topology>
    </subcellularLocation>
</comment>
<evidence type="ECO:0000259" key="7">
    <source>
        <dbReference type="Pfam" id="PF00909"/>
    </source>
</evidence>
<evidence type="ECO:0000256" key="2">
    <source>
        <dbReference type="ARBA" id="ARBA00011036"/>
    </source>
</evidence>
<dbReference type="RefSeq" id="XP_024575078.1">
    <property type="nucleotide sequence ID" value="XM_024724175.1"/>
</dbReference>
<name>A0A0P1ACT0_PLAHL</name>
<comment type="similarity">
    <text evidence="2">Belongs to the ammonium transporter (TC 2.A.49) family. Rh subfamily.</text>
</comment>
<dbReference type="OMA" id="RITLAHI"/>
<dbReference type="InterPro" id="IPR024041">
    <property type="entry name" value="NH4_transpt_AmtB-like_dom"/>
</dbReference>
<evidence type="ECO:0000256" key="3">
    <source>
        <dbReference type="ARBA" id="ARBA00022692"/>
    </source>
</evidence>
<feature type="domain" description="Ammonium transporter AmtB-like" evidence="7">
    <location>
        <begin position="21"/>
        <end position="308"/>
    </location>
</feature>
<dbReference type="PANTHER" id="PTHR11730:SF60">
    <property type="entry name" value="RH50, ISOFORM D"/>
    <property type="match status" value="1"/>
</dbReference>
<accession>A0A0P1ACT0</accession>
<keyword evidence="4 6" id="KW-1133">Transmembrane helix</keyword>
<evidence type="ECO:0000313" key="8">
    <source>
        <dbReference type="EMBL" id="CEG38709.1"/>
    </source>
</evidence>
<keyword evidence="5 6" id="KW-0472">Membrane</keyword>
<dbReference type="Pfam" id="PF00909">
    <property type="entry name" value="Ammonium_transp"/>
    <property type="match status" value="1"/>
</dbReference>
<proteinExistence type="inferred from homology"/>
<sequence length="333" mass="36090">MANQIGEDHFTTKLLDIPLLINGDFAAETILISLGAVLGRTTPTQLVWMTFLEVIVYGGNEYLLLKELKITDVGGSVVIHTFGAFFGLAVSFMFGVPSAIEQEHNTSRYNSDMFAMIGTLLLWVYWPSFNAAFSGSDDFQRERAVISTVLCLSGSCTAAFAASKMLSHTKKIDMVHVQNATLAGGIAMGTCSNLAVCPETAIIIGLVVGVASVAGYRYVSPHLEREFRIADTCGVFNLHGMPGLVGGFAGAMVTFSAPDDFYGDSLTDIYPARSYRSASKQGWYQLLAIVTSASIATLSGLIVGYFLSSKQFHQQQLKYEDEEWFSVPDKSDA</sequence>
<dbReference type="Gene3D" id="1.10.3430.10">
    <property type="entry name" value="Ammonium transporter AmtB like domains"/>
    <property type="match status" value="1"/>
</dbReference>
<evidence type="ECO:0000256" key="6">
    <source>
        <dbReference type="SAM" id="Phobius"/>
    </source>
</evidence>
<protein>
    <submittedName>
        <fullName evidence="8">Ammonium transporter 1</fullName>
    </submittedName>
</protein>
<keyword evidence="9" id="KW-1185">Reference proteome</keyword>
<feature type="transmembrane region" description="Helical" evidence="6">
    <location>
        <begin position="175"/>
        <end position="195"/>
    </location>
</feature>
<dbReference type="InterPro" id="IPR029020">
    <property type="entry name" value="Ammonium/urea_transptr"/>
</dbReference>